<name>A0A1U8M3S6_GOSHI</name>
<dbReference type="Proteomes" id="UP000818029">
    <property type="component" value="Chromosome A08"/>
</dbReference>
<protein>
    <recommendedName>
        <fullName evidence="2">Retrotransposon gag domain-containing protein</fullName>
    </recommendedName>
</protein>
<evidence type="ECO:0000256" key="1">
    <source>
        <dbReference type="SAM" id="MobiDB-lite"/>
    </source>
</evidence>
<feature type="region of interest" description="Disordered" evidence="1">
    <location>
        <begin position="181"/>
        <end position="209"/>
    </location>
</feature>
<organism evidence="3 4">
    <name type="scientific">Gossypium hirsutum</name>
    <name type="common">Upland cotton</name>
    <name type="synonym">Gossypium mexicanum</name>
    <dbReference type="NCBI Taxonomy" id="3635"/>
    <lineage>
        <taxon>Eukaryota</taxon>
        <taxon>Viridiplantae</taxon>
        <taxon>Streptophyta</taxon>
        <taxon>Embryophyta</taxon>
        <taxon>Tracheophyta</taxon>
        <taxon>Spermatophyta</taxon>
        <taxon>Magnoliopsida</taxon>
        <taxon>eudicotyledons</taxon>
        <taxon>Gunneridae</taxon>
        <taxon>Pentapetalae</taxon>
        <taxon>rosids</taxon>
        <taxon>malvids</taxon>
        <taxon>Malvales</taxon>
        <taxon>Malvaceae</taxon>
        <taxon>Malvoideae</taxon>
        <taxon>Gossypium</taxon>
    </lineage>
</organism>
<accession>A0A1U8M3S6</accession>
<dbReference type="AlphaFoldDB" id="A0A1U8M3S6"/>
<reference evidence="3" key="1">
    <citation type="journal article" date="2020" name="Nat. Genet.">
        <title>Genomic diversifications of five Gossypium allopolyploid species and their impact on cotton improvement.</title>
        <authorList>
            <person name="Chen Z.J."/>
            <person name="Sreedasyam A."/>
            <person name="Ando A."/>
            <person name="Song Q."/>
            <person name="De Santiago L.M."/>
            <person name="Hulse-Kemp A.M."/>
            <person name="Ding M."/>
            <person name="Ye W."/>
            <person name="Kirkbride R.C."/>
            <person name="Jenkins J."/>
            <person name="Plott C."/>
            <person name="Lovell J."/>
            <person name="Lin Y.M."/>
            <person name="Vaughn R."/>
            <person name="Liu B."/>
            <person name="Simpson S."/>
            <person name="Scheffler B.E."/>
            <person name="Wen L."/>
            <person name="Saski C.A."/>
            <person name="Grover C.E."/>
            <person name="Hu G."/>
            <person name="Conover J.L."/>
            <person name="Carlson J.W."/>
            <person name="Shu S."/>
            <person name="Boston L.B."/>
            <person name="Williams M."/>
            <person name="Peterson D.G."/>
            <person name="McGee K."/>
            <person name="Jones D.C."/>
            <person name="Wendel J.F."/>
            <person name="Stelly D.M."/>
            <person name="Grimwood J."/>
            <person name="Schmutz J."/>
        </authorList>
    </citation>
    <scope>NUCLEOTIDE SEQUENCE [LARGE SCALE GENOMIC DNA]</scope>
    <source>
        <strain evidence="3">cv. TM-1</strain>
    </source>
</reference>
<dbReference type="PANTHER" id="PTHR34482:SF36">
    <property type="entry name" value="RETROTRANSPOSON GAG DOMAIN-CONTAINING PROTEIN"/>
    <property type="match status" value="1"/>
</dbReference>
<evidence type="ECO:0000259" key="2">
    <source>
        <dbReference type="Pfam" id="PF03732"/>
    </source>
</evidence>
<dbReference type="RefSeq" id="XP_016720204.1">
    <property type="nucleotide sequence ID" value="XM_016864715.1"/>
</dbReference>
<dbReference type="OrthoDB" id="2272416at2759"/>
<dbReference type="PaxDb" id="3635-A0A1U8M3S6"/>
<dbReference type="GeneID" id="107932392"/>
<feature type="domain" description="Retrotransposon gag" evidence="2">
    <location>
        <begin position="94"/>
        <end position="151"/>
    </location>
</feature>
<keyword evidence="3" id="KW-1185">Reference proteome</keyword>
<feature type="compositionally biased region" description="Basic and acidic residues" evidence="1">
    <location>
        <begin position="181"/>
        <end position="198"/>
    </location>
</feature>
<proteinExistence type="predicted"/>
<sequence>MSLTTETESQDCMAGDDALPQAILMILERVAETNTGFGGRWSVMERLRSNRAKLFRGVTRVILNVAEYWIEATERIMDDLDSTLEQKLKGPGKHVGASYVEAHRREFLNLTEGDQSVAEYEVKFLRLSHYARDMVASEYERCVCFENGLRDSLRVLIALQREREFLILVEKVKITEEFKHAERQNRDRERGRNKRDSEPSSSIQRPKKRPKLMGRLELGPLLLLLDCNHVLIVVDAIRTSVREGLGQVYGVDH</sequence>
<evidence type="ECO:0000313" key="4">
    <source>
        <dbReference type="RefSeq" id="XP_016720204.1"/>
    </source>
</evidence>
<dbReference type="InterPro" id="IPR005162">
    <property type="entry name" value="Retrotrans_gag_dom"/>
</dbReference>
<dbReference type="PANTHER" id="PTHR34482">
    <property type="entry name" value="DNA DAMAGE-INDUCIBLE PROTEIN 1-LIKE"/>
    <property type="match status" value="1"/>
</dbReference>
<reference evidence="4" key="2">
    <citation type="submission" date="2025-08" db="UniProtKB">
        <authorList>
            <consortium name="RefSeq"/>
        </authorList>
    </citation>
    <scope>IDENTIFICATION</scope>
</reference>
<dbReference type="KEGG" id="ghi:107932392"/>
<evidence type="ECO:0000313" key="3">
    <source>
        <dbReference type="Proteomes" id="UP000818029"/>
    </source>
</evidence>
<gene>
    <name evidence="4" type="primary">LOC107932392</name>
</gene>
<dbReference type="Pfam" id="PF03732">
    <property type="entry name" value="Retrotrans_gag"/>
    <property type="match status" value="1"/>
</dbReference>